<sequence length="296" mass="32280">MTSFSDSQISLLSSLSSGLLSRLLCHPLDTLKSRIQSPTLPLKTTFIHSLKTLINSHGYRGLYNGLGASVIGGTPGTILYLTSYDSYKASLSPSPLPPSIIHLSGGIFAEIIACIIYVPVDVTKERLQISTLSSEKVYKTSLDCFKNILANEGLMGIYKGYFGTVLSFGPFSGLYFLGYEFLKNEVKSRNTTSSGSADLTFNETLTCSLTAGALASWITTPLDLAKLRMQVSKSSLVDKEIALKYNGFFKALKYIHKTEGVKGLWRGGMVRVGFFTPATGITMGTFDFFKGKLKEF</sequence>
<keyword evidence="6" id="KW-1133">Transmembrane helix</keyword>
<evidence type="ECO:0000256" key="1">
    <source>
        <dbReference type="ARBA" id="ARBA00004141"/>
    </source>
</evidence>
<dbReference type="InterPro" id="IPR018108">
    <property type="entry name" value="MCP_transmembrane"/>
</dbReference>
<keyword evidence="5" id="KW-0677">Repeat</keyword>
<dbReference type="Proteomes" id="UP001165122">
    <property type="component" value="Unassembled WGS sequence"/>
</dbReference>
<evidence type="ECO:0000256" key="3">
    <source>
        <dbReference type="ARBA" id="ARBA00022448"/>
    </source>
</evidence>
<reference evidence="11" key="1">
    <citation type="journal article" date="2023" name="Commun. Biol.">
        <title>Genome analysis of Parmales, the sister group of diatoms, reveals the evolutionary specialization of diatoms from phago-mixotrophs to photoautotrophs.</title>
        <authorList>
            <person name="Ban H."/>
            <person name="Sato S."/>
            <person name="Yoshikawa S."/>
            <person name="Yamada K."/>
            <person name="Nakamura Y."/>
            <person name="Ichinomiya M."/>
            <person name="Sato N."/>
            <person name="Blanc-Mathieu R."/>
            <person name="Endo H."/>
            <person name="Kuwata A."/>
            <person name="Ogata H."/>
        </authorList>
    </citation>
    <scope>NUCLEOTIDE SEQUENCE [LARGE SCALE GENOMIC DNA]</scope>
    <source>
        <strain evidence="11">NIES 3700</strain>
    </source>
</reference>
<comment type="subcellular location">
    <subcellularLocation>
        <location evidence="1">Membrane</location>
        <topology evidence="1">Multi-pass membrane protein</topology>
    </subcellularLocation>
</comment>
<dbReference type="PANTHER" id="PTHR45667">
    <property type="entry name" value="S-ADENOSYLMETHIONINE MITOCHONDRIAL CARRIER PROTEIN"/>
    <property type="match status" value="1"/>
</dbReference>
<dbReference type="AlphaFoldDB" id="A0A9W7ECM6"/>
<keyword evidence="11" id="KW-1185">Reference proteome</keyword>
<dbReference type="EMBL" id="BRXW01000638">
    <property type="protein sequence ID" value="GMH71383.1"/>
    <property type="molecule type" value="Genomic_DNA"/>
</dbReference>
<protein>
    <recommendedName>
        <fullName evidence="12">Mitochondrial carrier</fullName>
    </recommendedName>
</protein>
<comment type="similarity">
    <text evidence="2 9">Belongs to the mitochondrial carrier (TC 2.A.29) family.</text>
</comment>
<dbReference type="GO" id="GO:0055085">
    <property type="term" value="P:transmembrane transport"/>
    <property type="evidence" value="ECO:0007669"/>
    <property type="project" value="InterPro"/>
</dbReference>
<evidence type="ECO:0000256" key="7">
    <source>
        <dbReference type="ARBA" id="ARBA00023136"/>
    </source>
</evidence>
<organism evidence="10 11">
    <name type="scientific">Triparma laevis f. longispina</name>
    <dbReference type="NCBI Taxonomy" id="1714387"/>
    <lineage>
        <taxon>Eukaryota</taxon>
        <taxon>Sar</taxon>
        <taxon>Stramenopiles</taxon>
        <taxon>Ochrophyta</taxon>
        <taxon>Bolidophyceae</taxon>
        <taxon>Parmales</taxon>
        <taxon>Triparmaceae</taxon>
        <taxon>Triparma</taxon>
    </lineage>
</organism>
<accession>A0A9W7ECM6</accession>
<feature type="repeat" description="Solcar" evidence="8">
    <location>
        <begin position="5"/>
        <end position="90"/>
    </location>
</feature>
<evidence type="ECO:0000313" key="11">
    <source>
        <dbReference type="Proteomes" id="UP001165122"/>
    </source>
</evidence>
<feature type="repeat" description="Solcar" evidence="8">
    <location>
        <begin position="199"/>
        <end position="292"/>
    </location>
</feature>
<dbReference type="Pfam" id="PF00153">
    <property type="entry name" value="Mito_carr"/>
    <property type="match status" value="3"/>
</dbReference>
<evidence type="ECO:0000256" key="8">
    <source>
        <dbReference type="PROSITE-ProRule" id="PRU00282"/>
    </source>
</evidence>
<dbReference type="GO" id="GO:0016020">
    <property type="term" value="C:membrane"/>
    <property type="evidence" value="ECO:0007669"/>
    <property type="project" value="UniProtKB-SubCell"/>
</dbReference>
<keyword evidence="7 8" id="KW-0472">Membrane</keyword>
<evidence type="ECO:0008006" key="12">
    <source>
        <dbReference type="Google" id="ProtNLM"/>
    </source>
</evidence>
<evidence type="ECO:0000256" key="2">
    <source>
        <dbReference type="ARBA" id="ARBA00006375"/>
    </source>
</evidence>
<feature type="repeat" description="Solcar" evidence="8">
    <location>
        <begin position="97"/>
        <end position="185"/>
    </location>
</feature>
<dbReference type="SUPFAM" id="SSF103506">
    <property type="entry name" value="Mitochondrial carrier"/>
    <property type="match status" value="1"/>
</dbReference>
<keyword evidence="4 8" id="KW-0812">Transmembrane</keyword>
<evidence type="ECO:0000256" key="4">
    <source>
        <dbReference type="ARBA" id="ARBA00022692"/>
    </source>
</evidence>
<keyword evidence="3 9" id="KW-0813">Transport</keyword>
<dbReference type="PROSITE" id="PS50920">
    <property type="entry name" value="SOLCAR"/>
    <property type="match status" value="3"/>
</dbReference>
<comment type="caution">
    <text evidence="10">The sequence shown here is derived from an EMBL/GenBank/DDBJ whole genome shotgun (WGS) entry which is preliminary data.</text>
</comment>
<dbReference type="PRINTS" id="PR00926">
    <property type="entry name" value="MITOCARRIER"/>
</dbReference>
<gene>
    <name evidence="10" type="ORF">TrLO_g3873</name>
</gene>
<evidence type="ECO:0000256" key="5">
    <source>
        <dbReference type="ARBA" id="ARBA00022737"/>
    </source>
</evidence>
<dbReference type="InterPro" id="IPR023395">
    <property type="entry name" value="MCP_dom_sf"/>
</dbReference>
<dbReference type="InterPro" id="IPR002067">
    <property type="entry name" value="MCP"/>
</dbReference>
<evidence type="ECO:0000256" key="9">
    <source>
        <dbReference type="RuleBase" id="RU000488"/>
    </source>
</evidence>
<dbReference type="OrthoDB" id="250329at2759"/>
<evidence type="ECO:0000313" key="10">
    <source>
        <dbReference type="EMBL" id="GMH71383.1"/>
    </source>
</evidence>
<name>A0A9W7ECM6_9STRA</name>
<dbReference type="Gene3D" id="1.50.40.10">
    <property type="entry name" value="Mitochondrial carrier domain"/>
    <property type="match status" value="2"/>
</dbReference>
<proteinExistence type="inferred from homology"/>
<evidence type="ECO:0000256" key="6">
    <source>
        <dbReference type="ARBA" id="ARBA00022989"/>
    </source>
</evidence>